<evidence type="ECO:0000259" key="5">
    <source>
        <dbReference type="PROSITE" id="PS50157"/>
    </source>
</evidence>
<dbReference type="Proteomes" id="UP000269721">
    <property type="component" value="Unassembled WGS sequence"/>
</dbReference>
<feature type="non-terminal residue" evidence="6">
    <location>
        <position position="53"/>
    </location>
</feature>
<sequence>FPCEMCEASFSRRHDLKRHTHLHLGIRPFCCAACGKMFSRQDALLKHAAKTGC</sequence>
<dbReference type="PROSITE" id="PS50157">
    <property type="entry name" value="ZINC_FINGER_C2H2_2"/>
    <property type="match status" value="2"/>
</dbReference>
<evidence type="ECO:0000313" key="7">
    <source>
        <dbReference type="Proteomes" id="UP000269721"/>
    </source>
</evidence>
<dbReference type="SUPFAM" id="SSF57667">
    <property type="entry name" value="beta-beta-alpha zinc fingers"/>
    <property type="match status" value="1"/>
</dbReference>
<evidence type="ECO:0000256" key="1">
    <source>
        <dbReference type="ARBA" id="ARBA00022723"/>
    </source>
</evidence>
<dbReference type="GO" id="GO:0008270">
    <property type="term" value="F:zinc ion binding"/>
    <property type="evidence" value="ECO:0007669"/>
    <property type="project" value="UniProtKB-KW"/>
</dbReference>
<dbReference type="Gene3D" id="3.30.160.60">
    <property type="entry name" value="Classic Zinc Finger"/>
    <property type="match status" value="2"/>
</dbReference>
<dbReference type="GO" id="GO:0000978">
    <property type="term" value="F:RNA polymerase II cis-regulatory region sequence-specific DNA binding"/>
    <property type="evidence" value="ECO:0007669"/>
    <property type="project" value="TreeGrafter"/>
</dbReference>
<keyword evidence="3" id="KW-0862">Zinc</keyword>
<dbReference type="OrthoDB" id="8922241at2759"/>
<keyword evidence="7" id="KW-1185">Reference proteome</keyword>
<feature type="domain" description="C2H2-type" evidence="5">
    <location>
        <begin position="29"/>
        <end position="47"/>
    </location>
</feature>
<dbReference type="Pfam" id="PF00096">
    <property type="entry name" value="zf-C2H2"/>
    <property type="match status" value="2"/>
</dbReference>
<dbReference type="AlphaFoldDB" id="A0A4P9WFF9"/>
<protein>
    <recommendedName>
        <fullName evidence="5">C2H2-type domain-containing protein</fullName>
    </recommendedName>
</protein>
<reference evidence="7" key="1">
    <citation type="journal article" date="2018" name="Nat. Microbiol.">
        <title>Leveraging single-cell genomics to expand the fungal tree of life.</title>
        <authorList>
            <person name="Ahrendt S.R."/>
            <person name="Quandt C.A."/>
            <person name="Ciobanu D."/>
            <person name="Clum A."/>
            <person name="Salamov A."/>
            <person name="Andreopoulos B."/>
            <person name="Cheng J.F."/>
            <person name="Woyke T."/>
            <person name="Pelin A."/>
            <person name="Henrissat B."/>
            <person name="Reynolds N.K."/>
            <person name="Benny G.L."/>
            <person name="Smith M.E."/>
            <person name="James T.Y."/>
            <person name="Grigoriev I.V."/>
        </authorList>
    </citation>
    <scope>NUCLEOTIDE SEQUENCE [LARGE SCALE GENOMIC DNA]</scope>
</reference>
<evidence type="ECO:0000313" key="6">
    <source>
        <dbReference type="EMBL" id="RKO89166.1"/>
    </source>
</evidence>
<keyword evidence="1" id="KW-0479">Metal-binding</keyword>
<feature type="domain" description="C2H2-type" evidence="5">
    <location>
        <begin position="1"/>
        <end position="28"/>
    </location>
</feature>
<feature type="non-terminal residue" evidence="6">
    <location>
        <position position="1"/>
    </location>
</feature>
<evidence type="ECO:0000256" key="2">
    <source>
        <dbReference type="ARBA" id="ARBA00022771"/>
    </source>
</evidence>
<evidence type="ECO:0000256" key="4">
    <source>
        <dbReference type="PROSITE-ProRule" id="PRU00042"/>
    </source>
</evidence>
<dbReference type="PANTHER" id="PTHR23235:SF120">
    <property type="entry name" value="KRUPPEL-LIKE FACTOR 15"/>
    <property type="match status" value="1"/>
</dbReference>
<organism evidence="6 7">
    <name type="scientific">Blyttiomyces helicus</name>
    <dbReference type="NCBI Taxonomy" id="388810"/>
    <lineage>
        <taxon>Eukaryota</taxon>
        <taxon>Fungi</taxon>
        <taxon>Fungi incertae sedis</taxon>
        <taxon>Chytridiomycota</taxon>
        <taxon>Chytridiomycota incertae sedis</taxon>
        <taxon>Chytridiomycetes</taxon>
        <taxon>Chytridiomycetes incertae sedis</taxon>
        <taxon>Blyttiomyces</taxon>
    </lineage>
</organism>
<dbReference type="PANTHER" id="PTHR23235">
    <property type="entry name" value="KRUEPPEL-LIKE TRANSCRIPTION FACTOR"/>
    <property type="match status" value="1"/>
</dbReference>
<name>A0A4P9WFF9_9FUNG</name>
<accession>A0A4P9WFF9</accession>
<dbReference type="PROSITE" id="PS00028">
    <property type="entry name" value="ZINC_FINGER_C2H2_1"/>
    <property type="match status" value="1"/>
</dbReference>
<dbReference type="EMBL" id="KZ996246">
    <property type="protein sequence ID" value="RKO89166.1"/>
    <property type="molecule type" value="Genomic_DNA"/>
</dbReference>
<dbReference type="GO" id="GO:0000981">
    <property type="term" value="F:DNA-binding transcription factor activity, RNA polymerase II-specific"/>
    <property type="evidence" value="ECO:0007669"/>
    <property type="project" value="TreeGrafter"/>
</dbReference>
<dbReference type="SMART" id="SM00355">
    <property type="entry name" value="ZnF_C2H2"/>
    <property type="match status" value="2"/>
</dbReference>
<dbReference type="InterPro" id="IPR013087">
    <property type="entry name" value="Znf_C2H2_type"/>
</dbReference>
<keyword evidence="2 4" id="KW-0863">Zinc-finger</keyword>
<evidence type="ECO:0000256" key="3">
    <source>
        <dbReference type="ARBA" id="ARBA00022833"/>
    </source>
</evidence>
<proteinExistence type="predicted"/>
<dbReference type="InterPro" id="IPR036236">
    <property type="entry name" value="Znf_C2H2_sf"/>
</dbReference>
<gene>
    <name evidence="6" type="ORF">BDK51DRAFT_12137</name>
</gene>